<gene>
    <name evidence="2" type="ORF">J2X16_003432</name>
</gene>
<dbReference type="Proteomes" id="UP001180536">
    <property type="component" value="Unassembled WGS sequence"/>
</dbReference>
<dbReference type="Gene3D" id="3.30.70.1290">
    <property type="entry name" value="Transposase IS200-like"/>
    <property type="match status" value="1"/>
</dbReference>
<accession>A0ABU1ZBT2</accession>
<protein>
    <submittedName>
        <fullName evidence="2">REP element-mobilizing transposase RayT</fullName>
    </submittedName>
</protein>
<feature type="domain" description="Transposase IS200-like" evidence="1">
    <location>
        <begin position="9"/>
        <end position="125"/>
    </location>
</feature>
<evidence type="ECO:0000313" key="3">
    <source>
        <dbReference type="Proteomes" id="UP001180536"/>
    </source>
</evidence>
<keyword evidence="3" id="KW-1185">Reference proteome</keyword>
<dbReference type="InterPro" id="IPR036515">
    <property type="entry name" value="Transposase_17_sf"/>
</dbReference>
<dbReference type="PANTHER" id="PTHR34322:SF2">
    <property type="entry name" value="TRANSPOSASE IS200-LIKE DOMAIN-CONTAINING PROTEIN"/>
    <property type="match status" value="1"/>
</dbReference>
<evidence type="ECO:0000313" key="2">
    <source>
        <dbReference type="EMBL" id="MDR7298083.1"/>
    </source>
</evidence>
<proteinExistence type="predicted"/>
<reference evidence="2 3" key="1">
    <citation type="submission" date="2023-07" db="EMBL/GenBank/DDBJ databases">
        <title>Sorghum-associated microbial communities from plants grown in Nebraska, USA.</title>
        <authorList>
            <person name="Schachtman D."/>
        </authorList>
    </citation>
    <scope>NUCLEOTIDE SEQUENCE [LARGE SCALE GENOMIC DNA]</scope>
    <source>
        <strain evidence="2 3">BE310</strain>
    </source>
</reference>
<name>A0ABU1ZBT2_9BURK</name>
<comment type="caution">
    <text evidence="2">The sequence shown here is derived from an EMBL/GenBank/DDBJ whole genome shotgun (WGS) entry which is preliminary data.</text>
</comment>
<dbReference type="RefSeq" id="WP_310346984.1">
    <property type="nucleotide sequence ID" value="NZ_JAVDXQ010000004.1"/>
</dbReference>
<dbReference type="SMART" id="SM01321">
    <property type="entry name" value="Y1_Tnp"/>
    <property type="match status" value="1"/>
</dbReference>
<sequence>MARPARLEIAGAVYLIGAHCPFESGRPAFADETDRAEMRALLAQALHRFDAQALAYALMPEHYDLLLFTRRANLSQLMRHVNGVYTQHRQRRHGFSGPLFQGRFHAVLVDRERHLLDACRWVDLNPVREGLARGAAGWAGSSFRALAGLEAAPEWLDVDGLHSHLLGRPAVTAAQHRLAGDRYARLVASEPGLQLFPGRLREQIFLGDAEFARRMRAAAVAPRRVARTSWAEWLKRAGGIREQALWLAHTQGGVAMTELAAQLGLSVSRISRLIAAAERAV</sequence>
<organism evidence="2 3">
    <name type="scientific">Pelomonas aquatica</name>
    <dbReference type="NCBI Taxonomy" id="431058"/>
    <lineage>
        <taxon>Bacteria</taxon>
        <taxon>Pseudomonadati</taxon>
        <taxon>Pseudomonadota</taxon>
        <taxon>Betaproteobacteria</taxon>
        <taxon>Burkholderiales</taxon>
        <taxon>Sphaerotilaceae</taxon>
        <taxon>Roseateles</taxon>
    </lineage>
</organism>
<dbReference type="InterPro" id="IPR002686">
    <property type="entry name" value="Transposase_17"/>
</dbReference>
<dbReference type="EMBL" id="JAVDXQ010000004">
    <property type="protein sequence ID" value="MDR7298083.1"/>
    <property type="molecule type" value="Genomic_DNA"/>
</dbReference>
<evidence type="ECO:0000259" key="1">
    <source>
        <dbReference type="SMART" id="SM01321"/>
    </source>
</evidence>
<dbReference type="PANTHER" id="PTHR34322">
    <property type="entry name" value="TRANSPOSASE, Y1_TNP DOMAIN-CONTAINING"/>
    <property type="match status" value="1"/>
</dbReference>
<dbReference type="SUPFAM" id="SSF143422">
    <property type="entry name" value="Transposase IS200-like"/>
    <property type="match status" value="1"/>
</dbReference>